<dbReference type="Gene3D" id="2.40.50.140">
    <property type="entry name" value="Nucleic acid-binding proteins"/>
    <property type="match status" value="1"/>
</dbReference>
<dbReference type="Proteomes" id="UP001417504">
    <property type="component" value="Unassembled WGS sequence"/>
</dbReference>
<evidence type="ECO:0000259" key="2">
    <source>
        <dbReference type="Pfam" id="PF08646"/>
    </source>
</evidence>
<dbReference type="InterPro" id="IPR012340">
    <property type="entry name" value="NA-bd_OB-fold"/>
</dbReference>
<reference evidence="3 4" key="1">
    <citation type="submission" date="2024-01" db="EMBL/GenBank/DDBJ databases">
        <title>Genome assemblies of Stephania.</title>
        <authorList>
            <person name="Yang L."/>
        </authorList>
    </citation>
    <scope>NUCLEOTIDE SEQUENCE [LARGE SCALE GENOMIC DNA]</scope>
    <source>
        <strain evidence="3">QJT</strain>
        <tissue evidence="3">Leaf</tissue>
    </source>
</reference>
<feature type="region of interest" description="Disordered" evidence="1">
    <location>
        <begin position="123"/>
        <end position="148"/>
    </location>
</feature>
<evidence type="ECO:0000256" key="1">
    <source>
        <dbReference type="SAM" id="MobiDB-lite"/>
    </source>
</evidence>
<organism evidence="3 4">
    <name type="scientific">Stephania japonica</name>
    <dbReference type="NCBI Taxonomy" id="461633"/>
    <lineage>
        <taxon>Eukaryota</taxon>
        <taxon>Viridiplantae</taxon>
        <taxon>Streptophyta</taxon>
        <taxon>Embryophyta</taxon>
        <taxon>Tracheophyta</taxon>
        <taxon>Spermatophyta</taxon>
        <taxon>Magnoliopsida</taxon>
        <taxon>Ranunculales</taxon>
        <taxon>Menispermaceae</taxon>
        <taxon>Menispermoideae</taxon>
        <taxon>Cissampelideae</taxon>
        <taxon>Stephania</taxon>
    </lineage>
</organism>
<protein>
    <recommendedName>
        <fullName evidence="2">Replication factor A C-terminal domain-containing protein</fullName>
    </recommendedName>
</protein>
<proteinExistence type="predicted"/>
<sequence length="206" mass="22777">MSCNSCSKFTNAEVGEVFYCTNCKHEDAHGTPRARVEVELTDESGALKVMAYGSIAEDIISLSAKEIMTKTKAIEASKLMATSKLLKSASSFYVYVQADKIVDKTVNRFFLVGISPIKEEVHEQDLNGGGGNGDGLPSANAQTSHLPQPIPCNTKKWTHFVLPLNRKKRMVKSLLRQVKSFCTMLLHQLPVQSERSPIPQADRQSY</sequence>
<evidence type="ECO:0000313" key="4">
    <source>
        <dbReference type="Proteomes" id="UP001417504"/>
    </source>
</evidence>
<dbReference type="Pfam" id="PF08646">
    <property type="entry name" value="Rep_fac-A_C"/>
    <property type="match status" value="1"/>
</dbReference>
<dbReference type="EMBL" id="JBBNAE010000003">
    <property type="protein sequence ID" value="KAK9136774.1"/>
    <property type="molecule type" value="Genomic_DNA"/>
</dbReference>
<keyword evidence="4" id="KW-1185">Reference proteome</keyword>
<dbReference type="AlphaFoldDB" id="A0AAP0JN38"/>
<feature type="domain" description="Replication factor A C-terminal" evidence="2">
    <location>
        <begin position="2"/>
        <end position="121"/>
    </location>
</feature>
<name>A0AAP0JN38_9MAGN</name>
<gene>
    <name evidence="3" type="ORF">Sjap_007368</name>
</gene>
<comment type="caution">
    <text evidence="3">The sequence shown here is derived from an EMBL/GenBank/DDBJ whole genome shotgun (WGS) entry which is preliminary data.</text>
</comment>
<dbReference type="InterPro" id="IPR013955">
    <property type="entry name" value="Rep_factor-A_C"/>
</dbReference>
<accession>A0AAP0JN38</accession>
<dbReference type="SUPFAM" id="SSF50249">
    <property type="entry name" value="Nucleic acid-binding proteins"/>
    <property type="match status" value="1"/>
</dbReference>
<evidence type="ECO:0000313" key="3">
    <source>
        <dbReference type="EMBL" id="KAK9136774.1"/>
    </source>
</evidence>